<reference evidence="1 2" key="1">
    <citation type="submission" date="2019-11" db="EMBL/GenBank/DDBJ databases">
        <title>Pedobacter sp. HMF7647 Genome sequencing and assembly.</title>
        <authorList>
            <person name="Kang H."/>
            <person name="Kim H."/>
            <person name="Joh K."/>
        </authorList>
    </citation>
    <scope>NUCLEOTIDE SEQUENCE [LARGE SCALE GENOMIC DNA]</scope>
    <source>
        <strain evidence="1 2">HMF7647</strain>
    </source>
</reference>
<dbReference type="RefSeq" id="WP_160843058.1">
    <property type="nucleotide sequence ID" value="NZ_WVHT01000001.1"/>
</dbReference>
<name>A0A7K1Y5N2_9SPHI</name>
<evidence type="ECO:0000313" key="2">
    <source>
        <dbReference type="Proteomes" id="UP000466586"/>
    </source>
</evidence>
<comment type="caution">
    <text evidence="1">The sequence shown here is derived from an EMBL/GenBank/DDBJ whole genome shotgun (WGS) entry which is preliminary data.</text>
</comment>
<protein>
    <submittedName>
        <fullName evidence="1">Uncharacterized protein</fullName>
    </submittedName>
</protein>
<organism evidence="1 2">
    <name type="scientific">Hufsiella arboris</name>
    <dbReference type="NCBI Taxonomy" id="2695275"/>
    <lineage>
        <taxon>Bacteria</taxon>
        <taxon>Pseudomonadati</taxon>
        <taxon>Bacteroidota</taxon>
        <taxon>Sphingobacteriia</taxon>
        <taxon>Sphingobacteriales</taxon>
        <taxon>Sphingobacteriaceae</taxon>
        <taxon>Hufsiella</taxon>
    </lineage>
</organism>
<dbReference type="Proteomes" id="UP000466586">
    <property type="component" value="Unassembled WGS sequence"/>
</dbReference>
<keyword evidence="2" id="KW-1185">Reference proteome</keyword>
<dbReference type="AlphaFoldDB" id="A0A7K1Y5N2"/>
<evidence type="ECO:0000313" key="1">
    <source>
        <dbReference type="EMBL" id="MXV49894.1"/>
    </source>
</evidence>
<sequence length="325" mass="37847">MDQIFRPFERLNFSDKICFLSGEQLLEKHKITVFGQWLLDEFNLRDKPFKLLDESIITYQDIKVPCSQNSFEAIKKLENTIEKAFKEGYDAVKQLDELLLFQWMAKIVYGLIYHETITGIRQQAAIGERFNFSQSLVHKFSNFHLMLQSLARPVEFEGQLPWSISVFPVNNAGQTFSYRDEINTLTFSIRMNDFGIIANLQDNGANKKFHQQILKESAGKTLHPIQFEELCARFYYSAYLFNRLPDYTILPTADTIFIESMPLQSISSKPVFDTWQVKTYGQVLENFWKPWGYSLFEIIKDPEAPMSFITSHEATFNDCKNLALA</sequence>
<dbReference type="EMBL" id="WVHT01000001">
    <property type="protein sequence ID" value="MXV49894.1"/>
    <property type="molecule type" value="Genomic_DNA"/>
</dbReference>
<gene>
    <name evidence="1" type="ORF">GS399_02845</name>
</gene>
<accession>A0A7K1Y5N2</accession>
<proteinExistence type="predicted"/>